<name>A0ABN2PHU2_9ACTN</name>
<sequence>MTTAAKGQQSADDEIEDAEAVCDELEDVLTVLGIKLPSLCVDIGPSAPFVACPPLVELGRCNVETARALAAALRGSAAVEVTR</sequence>
<evidence type="ECO:0000313" key="2">
    <source>
        <dbReference type="Proteomes" id="UP001501303"/>
    </source>
</evidence>
<evidence type="ECO:0000313" key="1">
    <source>
        <dbReference type="EMBL" id="GAA1922283.1"/>
    </source>
</evidence>
<accession>A0ABN2PHU2</accession>
<gene>
    <name evidence="1" type="ORF">GCM10009716_33550</name>
</gene>
<dbReference type="Proteomes" id="UP001501303">
    <property type="component" value="Unassembled WGS sequence"/>
</dbReference>
<comment type="caution">
    <text evidence="1">The sequence shown here is derived from an EMBL/GenBank/DDBJ whole genome shotgun (WGS) entry which is preliminary data.</text>
</comment>
<organism evidence="1 2">
    <name type="scientific">Streptomyces sodiiphilus</name>
    <dbReference type="NCBI Taxonomy" id="226217"/>
    <lineage>
        <taxon>Bacteria</taxon>
        <taxon>Bacillati</taxon>
        <taxon>Actinomycetota</taxon>
        <taxon>Actinomycetes</taxon>
        <taxon>Kitasatosporales</taxon>
        <taxon>Streptomycetaceae</taxon>
        <taxon>Streptomyces</taxon>
    </lineage>
</organism>
<reference evidence="1 2" key="1">
    <citation type="journal article" date="2019" name="Int. J. Syst. Evol. Microbiol.">
        <title>The Global Catalogue of Microorganisms (GCM) 10K type strain sequencing project: providing services to taxonomists for standard genome sequencing and annotation.</title>
        <authorList>
            <consortium name="The Broad Institute Genomics Platform"/>
            <consortium name="The Broad Institute Genome Sequencing Center for Infectious Disease"/>
            <person name="Wu L."/>
            <person name="Ma J."/>
        </authorList>
    </citation>
    <scope>NUCLEOTIDE SEQUENCE [LARGE SCALE GENOMIC DNA]</scope>
    <source>
        <strain evidence="1 2">JCM 13581</strain>
    </source>
</reference>
<keyword evidence="2" id="KW-1185">Reference proteome</keyword>
<dbReference type="EMBL" id="BAAAMJ010000032">
    <property type="protein sequence ID" value="GAA1922283.1"/>
    <property type="molecule type" value="Genomic_DNA"/>
</dbReference>
<protein>
    <submittedName>
        <fullName evidence="1">Uncharacterized protein</fullName>
    </submittedName>
</protein>
<proteinExistence type="predicted"/>
<dbReference type="RefSeq" id="WP_344263142.1">
    <property type="nucleotide sequence ID" value="NZ_BAAAMJ010000032.1"/>
</dbReference>